<dbReference type="FunFam" id="3.40.50.1010:FF:000045">
    <property type="entry name" value="Transcriptional protein swt1"/>
    <property type="match status" value="1"/>
</dbReference>
<dbReference type="InterPro" id="IPR002716">
    <property type="entry name" value="PIN_dom"/>
</dbReference>
<reference evidence="7 8" key="1">
    <citation type="submission" date="2016-10" db="EMBL/GenBank/DDBJ databases">
        <authorList>
            <person name="de Groot N.N."/>
        </authorList>
    </citation>
    <scope>NUCLEOTIDE SEQUENCE [LARGE SCALE GENOMIC DNA]</scope>
    <source>
        <strain evidence="7 8">PYCC 4715</strain>
    </source>
</reference>
<dbReference type="EMBL" id="LT635770">
    <property type="protein sequence ID" value="SGZ58911.1"/>
    <property type="molecule type" value="Genomic_DNA"/>
</dbReference>
<evidence type="ECO:0000313" key="8">
    <source>
        <dbReference type="Proteomes" id="UP000182259"/>
    </source>
</evidence>
<dbReference type="Proteomes" id="UP000182259">
    <property type="component" value="Chromosome VII"/>
</dbReference>
<dbReference type="SMART" id="SM00670">
    <property type="entry name" value="PINc"/>
    <property type="match status" value="1"/>
</dbReference>
<keyword evidence="2" id="KW-0804">Transcription</keyword>
<proteinExistence type="inferred from homology"/>
<dbReference type="GO" id="GO:0004540">
    <property type="term" value="F:RNA nuclease activity"/>
    <property type="evidence" value="ECO:0007669"/>
    <property type="project" value="UniProtKB-ARBA"/>
</dbReference>
<dbReference type="AlphaFoldDB" id="A0A1L0C5N8"/>
<dbReference type="SUPFAM" id="SSF88723">
    <property type="entry name" value="PIN domain-like"/>
    <property type="match status" value="1"/>
</dbReference>
<dbReference type="CDD" id="cd18727">
    <property type="entry name" value="PIN_Swt1-like"/>
    <property type="match status" value="1"/>
</dbReference>
<sequence length="434" mass="49685">MSLPSRYAPGGIGRKDDKKILVLGSKRRNSADYTIRLIEDRVDKAARNPHKYDESGDIEMVLMDNSEEVEVITNYVTNSRVAGDFSYDDSMDLDKLYFQTQTIRINENLSYLVVDTNFILSHLKILDELKNLGEEYGIRLVIPMAVMHELDGLKGSKRADERNGNPSQLSGESVGFLARWANDWVYSSLATRSTTVIGQKMDERLDKLAIKDDAILDCCLYFQKHKPHTLQVLMSNDKNLCMKALLNNVLTVSFRDEMSAKLIAEMVKNENIHRFGKIEKQAVITKEVEVPIKQHVPVCANPYQTVYSEIQKVLLAVVHCCMKSSYGNDLELVRGYDKNSICTLEDASYVMIRFWLPVFSEYLLSNKPFITKGRQQKIPQMVDLPDNKESLVTFVHYWSDILKVLYQHEMSDSQNAALDQLIQRWDDLAENSES</sequence>
<dbReference type="InterPro" id="IPR029060">
    <property type="entry name" value="PIN-like_dom_sf"/>
</dbReference>
<dbReference type="Pfam" id="PF21693">
    <property type="entry name" value="SWT1_3rd"/>
    <property type="match status" value="1"/>
</dbReference>
<accession>A0A1L0C5N8</accession>
<dbReference type="PANTHER" id="PTHR16161">
    <property type="entry name" value="TRANSCRIPTIONAL PROTEIN SWT1"/>
    <property type="match status" value="1"/>
</dbReference>
<dbReference type="GO" id="GO:0005634">
    <property type="term" value="C:nucleus"/>
    <property type="evidence" value="ECO:0007669"/>
    <property type="project" value="UniProtKB-SubCell"/>
</dbReference>
<evidence type="ECO:0000256" key="3">
    <source>
        <dbReference type="ARBA" id="ARBA00023242"/>
    </source>
</evidence>
<feature type="domain" description="PIN" evidence="6">
    <location>
        <begin position="110"/>
        <end position="242"/>
    </location>
</feature>
<dbReference type="InterPro" id="IPR049014">
    <property type="entry name" value="SWT1_C"/>
</dbReference>
<evidence type="ECO:0000256" key="1">
    <source>
        <dbReference type="ARBA" id="ARBA00004123"/>
    </source>
</evidence>
<gene>
    <name evidence="7" type="ORF">SAMEA4029009_CIC11G00000005378</name>
</gene>
<organism evidence="7 8">
    <name type="scientific">Sungouiella intermedia</name>
    <dbReference type="NCBI Taxonomy" id="45354"/>
    <lineage>
        <taxon>Eukaryota</taxon>
        <taxon>Fungi</taxon>
        <taxon>Dikarya</taxon>
        <taxon>Ascomycota</taxon>
        <taxon>Saccharomycotina</taxon>
        <taxon>Pichiomycetes</taxon>
        <taxon>Metschnikowiaceae</taxon>
        <taxon>Sungouiella</taxon>
    </lineage>
</organism>
<dbReference type="Pfam" id="PF13638">
    <property type="entry name" value="PIN_4"/>
    <property type="match status" value="1"/>
</dbReference>
<evidence type="ECO:0000313" key="7">
    <source>
        <dbReference type="EMBL" id="SGZ58911.1"/>
    </source>
</evidence>
<comment type="subcellular location">
    <subcellularLocation>
        <location evidence="1">Nucleus</location>
    </subcellularLocation>
</comment>
<comment type="similarity">
    <text evidence="4">Belongs to the SWT1 family.</text>
</comment>
<dbReference type="PANTHER" id="PTHR16161:SF0">
    <property type="entry name" value="TRANSCRIPTIONAL PROTEIN SWT1"/>
    <property type="match status" value="1"/>
</dbReference>
<keyword evidence="3" id="KW-0539">Nucleus</keyword>
<evidence type="ECO:0000259" key="6">
    <source>
        <dbReference type="SMART" id="SM00670"/>
    </source>
</evidence>
<dbReference type="InterPro" id="IPR052626">
    <property type="entry name" value="SWT1_Regulator"/>
</dbReference>
<protein>
    <recommendedName>
        <fullName evidence="5">Transcriptional protein SWT1</fullName>
    </recommendedName>
</protein>
<name>A0A1L0C5N8_9ASCO</name>
<evidence type="ECO:0000256" key="2">
    <source>
        <dbReference type="ARBA" id="ARBA00023163"/>
    </source>
</evidence>
<dbReference type="Gene3D" id="3.40.50.1010">
    <property type="entry name" value="5'-nuclease"/>
    <property type="match status" value="1"/>
</dbReference>
<evidence type="ECO:0000256" key="5">
    <source>
        <dbReference type="ARBA" id="ARBA00074620"/>
    </source>
</evidence>
<evidence type="ECO:0000256" key="4">
    <source>
        <dbReference type="ARBA" id="ARBA00060839"/>
    </source>
</evidence>